<accession>B9L6E7</accession>
<dbReference type="AlphaFoldDB" id="B9L6E7"/>
<dbReference type="OrthoDB" id="5339448at2"/>
<evidence type="ECO:0000313" key="2">
    <source>
        <dbReference type="Proteomes" id="UP000000448"/>
    </source>
</evidence>
<dbReference type="SUPFAM" id="SSF53067">
    <property type="entry name" value="Actin-like ATPase domain"/>
    <property type="match status" value="1"/>
</dbReference>
<reference evidence="1 2" key="1">
    <citation type="journal article" date="2009" name="PLoS Genet.">
        <title>Adaptations to submarine hydrothermal environments exemplified by the genome of Nautilia profundicola.</title>
        <authorList>
            <person name="Campbell B.J."/>
            <person name="Smith J.L."/>
            <person name="Hanson T.E."/>
            <person name="Klotz M.G."/>
            <person name="Stein L.Y."/>
            <person name="Lee C.K."/>
            <person name="Wu D."/>
            <person name="Robinson J.M."/>
            <person name="Khouri H.M."/>
            <person name="Eisen J.A."/>
            <person name="Cary S.C."/>
        </authorList>
    </citation>
    <scope>NUCLEOTIDE SEQUENCE [LARGE SCALE GENOMIC DNA]</scope>
    <source>
        <strain evidence="2">ATCC BAA-1463 / DSM 18972 / AmH</strain>
    </source>
</reference>
<organism evidence="1 2">
    <name type="scientific">Nautilia profundicola (strain ATCC BAA-1463 / DSM 18972 / AmH)</name>
    <dbReference type="NCBI Taxonomy" id="598659"/>
    <lineage>
        <taxon>Bacteria</taxon>
        <taxon>Pseudomonadati</taxon>
        <taxon>Campylobacterota</taxon>
        <taxon>Epsilonproteobacteria</taxon>
        <taxon>Nautiliales</taxon>
        <taxon>Nautiliaceae</taxon>
        <taxon>Nautilia</taxon>
    </lineage>
</organism>
<evidence type="ECO:0000313" key="1">
    <source>
        <dbReference type="EMBL" id="ACM92465.1"/>
    </source>
</evidence>
<protein>
    <recommendedName>
        <fullName evidence="3">TsaB protein, required for threonylcarbamoyladenosine (T(6)A) formation in tRNA</fullName>
    </recommendedName>
</protein>
<evidence type="ECO:0008006" key="3">
    <source>
        <dbReference type="Google" id="ProtNLM"/>
    </source>
</evidence>
<proteinExistence type="predicted"/>
<dbReference type="eggNOG" id="COG1214">
    <property type="taxonomic scope" value="Bacteria"/>
</dbReference>
<gene>
    <name evidence="1" type="ordered locus">NAMH_1546</name>
</gene>
<dbReference type="InterPro" id="IPR043129">
    <property type="entry name" value="ATPase_NBD"/>
</dbReference>
<name>B9L6E7_NAUPA</name>
<dbReference type="KEGG" id="nam:NAMH_1546"/>
<dbReference type="Proteomes" id="UP000000448">
    <property type="component" value="Chromosome"/>
</dbReference>
<sequence>MQKPLVDIVAIVISKPLLIGIYKNGKLIEKIEKEGMTSDVLPSLFDEILQKYEINSIIYSKGPGSFMAIKLAYVFFKTFEVAKKIKLLAADGFYFNKNMPIKAVGNSYFVKKEGIITLKKELEEGTFELPTELKITDFSEETEPLYILKAV</sequence>
<dbReference type="EMBL" id="CP001279">
    <property type="protein sequence ID" value="ACM92465.1"/>
    <property type="molecule type" value="Genomic_DNA"/>
</dbReference>
<dbReference type="Gene3D" id="3.30.420.40">
    <property type="match status" value="1"/>
</dbReference>
<keyword evidence="2" id="KW-1185">Reference proteome</keyword>
<dbReference type="STRING" id="598659.NAMH_1546"/>
<dbReference type="RefSeq" id="WP_012663836.1">
    <property type="nucleotide sequence ID" value="NC_012115.1"/>
</dbReference>
<dbReference type="HOGENOM" id="CLU_137302_0_0_7"/>